<protein>
    <submittedName>
        <fullName evidence="2">Uncharacterized protein</fullName>
    </submittedName>
</protein>
<sequence>MPPFALPLSVASNRSTSSNNNSCHSCTPRPSSLMKRKLFEASELSRKNDNRATLSPQNSHRHDKQWIMVVKSNGDRGNDPSGLLHSTLSSKIPVTGSTKRPMPSMLEDTKSKHKVVTMDSPASTSAPTTAGTKLHQTPTSKAGVAAIAALQHERQRQAALLLVPQLPIHDSDDALSSSINSVGTGASDMYATSNSAADSDIDSASSFGNDWDWSPLPDWTNSAHPISFPDRTPSFTSTAFSLAKNSFEDEVKHHSKKYNDPNERKSDPEDQQNTPPPQKNDDARSEPMSNTHATERRTPDAVLRSSSSPANKCSIADELSLLLLSLRNVSSTTDGKGPNNTHDTDTMTDTVLPVRNSGRRRSTTRAGRLQHQRHRDTESHRRRSKDSFFSSSSSSSIGRSSGSSNNNSHSRPNPRGRSRNRSRTSTNASRSSTKTHSAKSRRKSSTGDRETKVRQLRRRHPRRDASAKARDASRTNTSQCPQTADNTNHYLRRSPFMVRGRIKCPRHNREAFGNVRNKNPKEAATNPSSQELNQSHKHVSSLASASCRSLEQQPWCASTNRRQRKQHCDHKSSSKNSRKQESMLPCTYHGTTKTGAGAI</sequence>
<feature type="compositionally biased region" description="Basic and acidic residues" evidence="1">
    <location>
        <begin position="37"/>
        <end position="50"/>
    </location>
</feature>
<feature type="region of interest" description="Disordered" evidence="1">
    <location>
        <begin position="558"/>
        <end position="599"/>
    </location>
</feature>
<reference evidence="2 3" key="1">
    <citation type="submission" date="2019-01" db="EMBL/GenBank/DDBJ databases">
        <authorList>
            <person name="Ferrante I. M."/>
        </authorList>
    </citation>
    <scope>NUCLEOTIDE SEQUENCE [LARGE SCALE GENOMIC DNA]</scope>
    <source>
        <strain evidence="2 3">B856</strain>
    </source>
</reference>
<feature type="compositionally biased region" description="Basic and acidic residues" evidence="1">
    <location>
        <begin position="463"/>
        <end position="473"/>
    </location>
</feature>
<feature type="compositionally biased region" description="Polar residues" evidence="1">
    <location>
        <begin position="330"/>
        <end position="340"/>
    </location>
</feature>
<feature type="region of interest" description="Disordered" evidence="1">
    <location>
        <begin position="330"/>
        <end position="544"/>
    </location>
</feature>
<feature type="compositionally biased region" description="Low complexity" evidence="1">
    <location>
        <begin position="9"/>
        <end position="25"/>
    </location>
</feature>
<feature type="compositionally biased region" description="Polar residues" evidence="1">
    <location>
        <begin position="84"/>
        <end position="98"/>
    </location>
</feature>
<feature type="compositionally biased region" description="Basic and acidic residues" evidence="1">
    <location>
        <begin position="248"/>
        <end position="268"/>
    </location>
</feature>
<feature type="compositionally biased region" description="Basic residues" evidence="1">
    <location>
        <begin position="357"/>
        <end position="384"/>
    </location>
</feature>
<evidence type="ECO:0000256" key="1">
    <source>
        <dbReference type="SAM" id="MobiDB-lite"/>
    </source>
</evidence>
<feature type="compositionally biased region" description="Low complexity" evidence="1">
    <location>
        <begin position="423"/>
        <end position="432"/>
    </location>
</feature>
<gene>
    <name evidence="2" type="ORF">PSNMU_V1.4_AUG-EV-PASAV3_0057950</name>
</gene>
<keyword evidence="3" id="KW-1185">Reference proteome</keyword>
<organism evidence="2 3">
    <name type="scientific">Pseudo-nitzschia multistriata</name>
    <dbReference type="NCBI Taxonomy" id="183589"/>
    <lineage>
        <taxon>Eukaryota</taxon>
        <taxon>Sar</taxon>
        <taxon>Stramenopiles</taxon>
        <taxon>Ochrophyta</taxon>
        <taxon>Bacillariophyta</taxon>
        <taxon>Bacillariophyceae</taxon>
        <taxon>Bacillariophycidae</taxon>
        <taxon>Bacillariales</taxon>
        <taxon>Bacillariaceae</taxon>
        <taxon>Pseudo-nitzschia</taxon>
    </lineage>
</organism>
<accession>A0A448ZAC4</accession>
<dbReference type="Proteomes" id="UP000291116">
    <property type="component" value="Unassembled WGS sequence"/>
</dbReference>
<dbReference type="AlphaFoldDB" id="A0A448ZAC4"/>
<feature type="region of interest" description="Disordered" evidence="1">
    <location>
        <begin position="248"/>
        <end position="310"/>
    </location>
</feature>
<name>A0A448ZAC4_9STRA</name>
<evidence type="ECO:0000313" key="2">
    <source>
        <dbReference type="EMBL" id="VEU38960.1"/>
    </source>
</evidence>
<dbReference type="EMBL" id="CAACVS010000195">
    <property type="protein sequence ID" value="VEU38960.1"/>
    <property type="molecule type" value="Genomic_DNA"/>
</dbReference>
<feature type="compositionally biased region" description="Low complexity" evidence="1">
    <location>
        <begin position="387"/>
        <end position="411"/>
    </location>
</feature>
<proteinExistence type="predicted"/>
<feature type="region of interest" description="Disordered" evidence="1">
    <location>
        <begin position="1"/>
        <end position="105"/>
    </location>
</feature>
<feature type="compositionally biased region" description="Basic residues" evidence="1">
    <location>
        <begin position="412"/>
        <end position="422"/>
    </location>
</feature>
<feature type="compositionally biased region" description="Polar residues" evidence="1">
    <location>
        <begin position="475"/>
        <end position="489"/>
    </location>
</feature>
<evidence type="ECO:0000313" key="3">
    <source>
        <dbReference type="Proteomes" id="UP000291116"/>
    </source>
</evidence>
<feature type="compositionally biased region" description="Polar residues" evidence="1">
    <location>
        <begin position="589"/>
        <end position="599"/>
    </location>
</feature>